<dbReference type="GO" id="GO:0008897">
    <property type="term" value="F:holo-[acyl-carrier-protein] synthase activity"/>
    <property type="evidence" value="ECO:0007669"/>
    <property type="project" value="InterPro"/>
</dbReference>
<dbReference type="SUPFAM" id="SSF56214">
    <property type="entry name" value="4'-phosphopantetheinyl transferase"/>
    <property type="match status" value="2"/>
</dbReference>
<dbReference type="GO" id="GO:0019878">
    <property type="term" value="P:lysine biosynthetic process via aminoadipic acid"/>
    <property type="evidence" value="ECO:0007669"/>
    <property type="project" value="TreeGrafter"/>
</dbReference>
<dbReference type="Gene3D" id="3.90.470.20">
    <property type="entry name" value="4'-phosphopantetheinyl transferase domain"/>
    <property type="match status" value="1"/>
</dbReference>
<dbReference type="PANTHER" id="PTHR12215:SF10">
    <property type="entry name" value="L-AMINOADIPATE-SEMIALDEHYDE DEHYDROGENASE-PHOSPHOPANTETHEINYL TRANSFERASE"/>
    <property type="match status" value="1"/>
</dbReference>
<reference evidence="4 5" key="1">
    <citation type="submission" date="2018-06" db="EMBL/GenBank/DDBJ databases">
        <authorList>
            <consortium name="Pathogen Informatics"/>
            <person name="Doyle S."/>
        </authorList>
    </citation>
    <scope>NUCLEOTIDE SEQUENCE [LARGE SCALE GENOMIC DNA]</scope>
    <source>
        <strain evidence="4 5">NCTC5664</strain>
    </source>
</reference>
<dbReference type="EC" id="2.7.8.-" evidence="4"/>
<sequence>MTVFVMQLQSNLKSIEELISQSRWSYKKPRTVNYRYNQDKLMHRLGDILVQYGIQHDTGLLPHEWHYHISPRGKADIVQHNRDGQPIYVSLSYSYPYIVCVVDKEPVGIDIEKISQRLDWRTLVTCFSTNEAQQICSLNDFYQIWTQKESFTKLIGEGLIKGLDIYDMTQSHFINHVK</sequence>
<comment type="similarity">
    <text evidence="1">Belongs to the P-Pant transferase superfamily. Gsp/Sfp/HetI/AcpT family.</text>
</comment>
<evidence type="ECO:0000256" key="1">
    <source>
        <dbReference type="ARBA" id="ARBA00010990"/>
    </source>
</evidence>
<evidence type="ECO:0000259" key="3">
    <source>
        <dbReference type="Pfam" id="PF01648"/>
    </source>
</evidence>
<dbReference type="EMBL" id="UHAQ01000002">
    <property type="protein sequence ID" value="SUK36682.1"/>
    <property type="molecule type" value="Genomic_DNA"/>
</dbReference>
<dbReference type="AlphaFoldDB" id="A0A380DPB5"/>
<proteinExistence type="inferred from homology"/>
<accession>A0A380DPB5</accession>
<dbReference type="GO" id="GO:0000287">
    <property type="term" value="F:magnesium ion binding"/>
    <property type="evidence" value="ECO:0007669"/>
    <property type="project" value="InterPro"/>
</dbReference>
<keyword evidence="2 4" id="KW-0808">Transferase</keyword>
<dbReference type="PANTHER" id="PTHR12215">
    <property type="entry name" value="PHOSPHOPANTETHEINE TRANSFERASE"/>
    <property type="match status" value="1"/>
</dbReference>
<dbReference type="NCBIfam" id="NF047349">
    <property type="entry name" value="4PPT_AusB"/>
    <property type="match status" value="1"/>
</dbReference>
<gene>
    <name evidence="4" type="primary">psf-1</name>
    <name evidence="4" type="ORF">NCTC5664_00732</name>
</gene>
<dbReference type="InterPro" id="IPR037143">
    <property type="entry name" value="4-PPantetheinyl_Trfase_dom_sf"/>
</dbReference>
<name>A0A380DPB5_STAAU</name>
<dbReference type="InterPro" id="IPR050559">
    <property type="entry name" value="P-Pant_transferase_sf"/>
</dbReference>
<evidence type="ECO:0000313" key="5">
    <source>
        <dbReference type="Proteomes" id="UP000254502"/>
    </source>
</evidence>
<dbReference type="InterPro" id="IPR008278">
    <property type="entry name" value="4-PPantetheinyl_Trfase_dom"/>
</dbReference>
<dbReference type="Proteomes" id="UP000254502">
    <property type="component" value="Unassembled WGS sequence"/>
</dbReference>
<organism evidence="4 5">
    <name type="scientific">Staphylococcus aureus</name>
    <dbReference type="NCBI Taxonomy" id="1280"/>
    <lineage>
        <taxon>Bacteria</taxon>
        <taxon>Bacillati</taxon>
        <taxon>Bacillota</taxon>
        <taxon>Bacilli</taxon>
        <taxon>Bacillales</taxon>
        <taxon>Staphylococcaceae</taxon>
        <taxon>Staphylococcus</taxon>
    </lineage>
</organism>
<evidence type="ECO:0000256" key="2">
    <source>
        <dbReference type="ARBA" id="ARBA00022679"/>
    </source>
</evidence>
<evidence type="ECO:0000313" key="4">
    <source>
        <dbReference type="EMBL" id="SUK36682.1"/>
    </source>
</evidence>
<feature type="domain" description="4'-phosphopantetheinyl transferase" evidence="3">
    <location>
        <begin position="106"/>
        <end position="170"/>
    </location>
</feature>
<dbReference type="Pfam" id="PF01648">
    <property type="entry name" value="ACPS"/>
    <property type="match status" value="1"/>
</dbReference>
<protein>
    <submittedName>
        <fullName evidence="4">4-phosphopantetheinyl transferase</fullName>
        <ecNumber evidence="4">2.7.8.-</ecNumber>
    </submittedName>
</protein>
<dbReference type="GO" id="GO:0005829">
    <property type="term" value="C:cytosol"/>
    <property type="evidence" value="ECO:0007669"/>
    <property type="project" value="TreeGrafter"/>
</dbReference>